<dbReference type="Pfam" id="PF00296">
    <property type="entry name" value="Bac_luciferase"/>
    <property type="match status" value="1"/>
</dbReference>
<dbReference type="GO" id="GO:0008726">
    <property type="term" value="F:alkanesulfonate monooxygenase activity"/>
    <property type="evidence" value="ECO:0007669"/>
    <property type="project" value="TreeGrafter"/>
</dbReference>
<dbReference type="PANTHER" id="PTHR42847:SF4">
    <property type="entry name" value="ALKANESULFONATE MONOOXYGENASE-RELATED"/>
    <property type="match status" value="1"/>
</dbReference>
<evidence type="ECO:0000313" key="7">
    <source>
        <dbReference type="Proteomes" id="UP000322244"/>
    </source>
</evidence>
<feature type="domain" description="Luciferase-like" evidence="5">
    <location>
        <begin position="18"/>
        <end position="227"/>
    </location>
</feature>
<keyword evidence="1" id="KW-0285">Flavoprotein</keyword>
<dbReference type="InterPro" id="IPR036661">
    <property type="entry name" value="Luciferase-like_sf"/>
</dbReference>
<keyword evidence="7" id="KW-1185">Reference proteome</keyword>
<dbReference type="SUPFAM" id="SSF51679">
    <property type="entry name" value="Bacterial luciferase-like"/>
    <property type="match status" value="1"/>
</dbReference>
<organism evidence="6 7">
    <name type="scientific">Antrihabitans cavernicola</name>
    <dbReference type="NCBI Taxonomy" id="2495913"/>
    <lineage>
        <taxon>Bacteria</taxon>
        <taxon>Bacillati</taxon>
        <taxon>Actinomycetota</taxon>
        <taxon>Actinomycetes</taxon>
        <taxon>Mycobacteriales</taxon>
        <taxon>Nocardiaceae</taxon>
        <taxon>Antrihabitans</taxon>
    </lineage>
</organism>
<dbReference type="InterPro" id="IPR050172">
    <property type="entry name" value="SsuD_RutA_monooxygenase"/>
</dbReference>
<dbReference type="AlphaFoldDB" id="A0A5A7S645"/>
<evidence type="ECO:0000256" key="4">
    <source>
        <dbReference type="ARBA" id="ARBA00023033"/>
    </source>
</evidence>
<accession>A0A5A7S645</accession>
<evidence type="ECO:0000256" key="1">
    <source>
        <dbReference type="ARBA" id="ARBA00022630"/>
    </source>
</evidence>
<dbReference type="PANTHER" id="PTHR42847">
    <property type="entry name" value="ALKANESULFONATE MONOOXYGENASE"/>
    <property type="match status" value="1"/>
</dbReference>
<dbReference type="EMBL" id="VLNY01000010">
    <property type="protein sequence ID" value="KAA0021356.1"/>
    <property type="molecule type" value="Genomic_DNA"/>
</dbReference>
<name>A0A5A7S645_9NOCA</name>
<dbReference type="RefSeq" id="WP_149431860.1">
    <property type="nucleotide sequence ID" value="NZ_VLNY01000010.1"/>
</dbReference>
<dbReference type="InterPro" id="IPR011251">
    <property type="entry name" value="Luciferase-like_dom"/>
</dbReference>
<evidence type="ECO:0000256" key="3">
    <source>
        <dbReference type="ARBA" id="ARBA00023002"/>
    </source>
</evidence>
<dbReference type="OrthoDB" id="3206024at2"/>
<dbReference type="GO" id="GO:0046306">
    <property type="term" value="P:alkanesulfonate catabolic process"/>
    <property type="evidence" value="ECO:0007669"/>
    <property type="project" value="TreeGrafter"/>
</dbReference>
<keyword evidence="2" id="KW-0288">FMN</keyword>
<keyword evidence="4" id="KW-0503">Monooxygenase</keyword>
<gene>
    <name evidence="6" type="ORF">FOY51_19100</name>
</gene>
<proteinExistence type="predicted"/>
<evidence type="ECO:0000259" key="5">
    <source>
        <dbReference type="Pfam" id="PF00296"/>
    </source>
</evidence>
<keyword evidence="3" id="KW-0560">Oxidoreductase</keyword>
<comment type="caution">
    <text evidence="6">The sequence shown here is derived from an EMBL/GenBank/DDBJ whole genome shotgun (WGS) entry which is preliminary data.</text>
</comment>
<dbReference type="Gene3D" id="3.20.20.30">
    <property type="entry name" value="Luciferase-like domain"/>
    <property type="match status" value="1"/>
</dbReference>
<sequence length="312" mass="34014">MNLPRIGVSLPYIDPYAGPDAVVTVAQAVERLGFHAVSASDRMLIPTGPHWSNDAGLPEAYAWESLEMLTWAAAHTSRIRVTTDIVNSIFQPPVVLARRLATLDRLSGGRLDVGIGQGGGTRLPPFYIPEEFIAAGVPASRRGSGFVEHIAAMRACWGPDPVEFHGERYQIPLSMVGPKPCGRTIPLFIGAITRHTVERAARIADGFVTTAVDWDDARTHIRWYREAGGIGTVIVNTLPDHRDRQPSRRAFTDAVLSNIDCAAAVGADEMHIALHLIPAVPERQVEFLEELARELGLTALDKRALPRVSSRS</sequence>
<reference evidence="6 7" key="1">
    <citation type="submission" date="2019-07" db="EMBL/GenBank/DDBJ databases">
        <title>Rhodococcus cavernicolus sp. nov., isolated from a cave.</title>
        <authorList>
            <person name="Lee S.D."/>
        </authorList>
    </citation>
    <scope>NUCLEOTIDE SEQUENCE [LARGE SCALE GENOMIC DNA]</scope>
    <source>
        <strain evidence="6 7">C1-24</strain>
    </source>
</reference>
<evidence type="ECO:0000313" key="6">
    <source>
        <dbReference type="EMBL" id="KAA0021356.1"/>
    </source>
</evidence>
<protein>
    <submittedName>
        <fullName evidence="6">LLM class flavin-dependent oxidoreductase</fullName>
    </submittedName>
</protein>
<evidence type="ECO:0000256" key="2">
    <source>
        <dbReference type="ARBA" id="ARBA00022643"/>
    </source>
</evidence>
<dbReference type="Proteomes" id="UP000322244">
    <property type="component" value="Unassembled WGS sequence"/>
</dbReference>